<accession>A0A8B7PLX6</accession>
<gene>
    <name evidence="9" type="primary">LOC108681836</name>
</gene>
<evidence type="ECO:0000256" key="3">
    <source>
        <dbReference type="ARBA" id="ARBA00022771"/>
    </source>
</evidence>
<dbReference type="PROSITE" id="PS50157">
    <property type="entry name" value="ZINC_FINGER_C2H2_2"/>
    <property type="match status" value="4"/>
</dbReference>
<dbReference type="InterPro" id="IPR013087">
    <property type="entry name" value="Znf_C2H2_type"/>
</dbReference>
<evidence type="ECO:0000256" key="1">
    <source>
        <dbReference type="ARBA" id="ARBA00022723"/>
    </source>
</evidence>
<dbReference type="RefSeq" id="XP_018026402.1">
    <property type="nucleotide sequence ID" value="XM_018170913.2"/>
</dbReference>
<dbReference type="PANTHER" id="PTHR24379">
    <property type="entry name" value="KRAB AND ZINC FINGER DOMAIN-CONTAINING"/>
    <property type="match status" value="1"/>
</dbReference>
<evidence type="ECO:0000313" key="9">
    <source>
        <dbReference type="RefSeq" id="XP_018026402.1"/>
    </source>
</evidence>
<keyword evidence="1" id="KW-0479">Metal-binding</keyword>
<dbReference type="SUPFAM" id="SSF57667">
    <property type="entry name" value="beta-beta-alpha zinc fingers"/>
    <property type="match status" value="2"/>
</dbReference>
<evidence type="ECO:0000256" key="4">
    <source>
        <dbReference type="ARBA" id="ARBA00022833"/>
    </source>
</evidence>
<feature type="domain" description="C2H2-type" evidence="7">
    <location>
        <begin position="643"/>
        <end position="671"/>
    </location>
</feature>
<organism evidence="8 9">
    <name type="scientific">Hyalella azteca</name>
    <name type="common">Amphipod</name>
    <dbReference type="NCBI Taxonomy" id="294128"/>
    <lineage>
        <taxon>Eukaryota</taxon>
        <taxon>Metazoa</taxon>
        <taxon>Ecdysozoa</taxon>
        <taxon>Arthropoda</taxon>
        <taxon>Crustacea</taxon>
        <taxon>Multicrustacea</taxon>
        <taxon>Malacostraca</taxon>
        <taxon>Eumalacostraca</taxon>
        <taxon>Peracarida</taxon>
        <taxon>Amphipoda</taxon>
        <taxon>Senticaudata</taxon>
        <taxon>Talitrida</taxon>
        <taxon>Talitroidea</taxon>
        <taxon>Hyalellidae</taxon>
        <taxon>Hyalella</taxon>
    </lineage>
</organism>
<keyword evidence="3 5" id="KW-0863">Zinc-finger</keyword>
<dbReference type="Proteomes" id="UP000694843">
    <property type="component" value="Unplaced"/>
</dbReference>
<dbReference type="GeneID" id="108681836"/>
<feature type="compositionally biased region" description="Low complexity" evidence="6">
    <location>
        <begin position="385"/>
        <end position="408"/>
    </location>
</feature>
<reference evidence="9" key="1">
    <citation type="submission" date="2025-08" db="UniProtKB">
        <authorList>
            <consortium name="RefSeq"/>
        </authorList>
    </citation>
    <scope>IDENTIFICATION</scope>
</reference>
<dbReference type="AlphaFoldDB" id="A0A8B7PLX6"/>
<proteinExistence type="predicted"/>
<keyword evidence="8" id="KW-1185">Reference proteome</keyword>
<dbReference type="SMART" id="SM00355">
    <property type="entry name" value="ZnF_C2H2"/>
    <property type="match status" value="6"/>
</dbReference>
<keyword evidence="4" id="KW-0862">Zinc</keyword>
<dbReference type="GO" id="GO:0005634">
    <property type="term" value="C:nucleus"/>
    <property type="evidence" value="ECO:0007669"/>
    <property type="project" value="TreeGrafter"/>
</dbReference>
<name>A0A8B7PLX6_HYAAZ</name>
<evidence type="ECO:0000256" key="2">
    <source>
        <dbReference type="ARBA" id="ARBA00022737"/>
    </source>
</evidence>
<feature type="domain" description="C2H2-type" evidence="7">
    <location>
        <begin position="711"/>
        <end position="738"/>
    </location>
</feature>
<feature type="region of interest" description="Disordered" evidence="6">
    <location>
        <begin position="316"/>
        <end position="409"/>
    </location>
</feature>
<dbReference type="Pfam" id="PF00096">
    <property type="entry name" value="zf-C2H2"/>
    <property type="match status" value="2"/>
</dbReference>
<feature type="compositionally biased region" description="Basic residues" evidence="6">
    <location>
        <begin position="57"/>
        <end position="68"/>
    </location>
</feature>
<evidence type="ECO:0000256" key="5">
    <source>
        <dbReference type="PROSITE-ProRule" id="PRU00042"/>
    </source>
</evidence>
<keyword evidence="2" id="KW-0677">Repeat</keyword>
<dbReference type="GO" id="GO:0008270">
    <property type="term" value="F:zinc ion binding"/>
    <property type="evidence" value="ECO:0007669"/>
    <property type="project" value="UniProtKB-KW"/>
</dbReference>
<dbReference type="InterPro" id="IPR036236">
    <property type="entry name" value="Znf_C2H2_sf"/>
</dbReference>
<sequence>MEAGKIAAAAGEANSLANLHLHDNGFFDPLDDAASGSKEEKLYEAQHPLRAAAVVTRRCRGRPKKGQQKVKTISEPKTEDAAAEGRPRRKTTLPSRFRDSVAGEAFEQLVDGAATADAATADAATAEPSIVVAAEDQPLPPAQLPLSINIEILEQDGNFILRGIDSLSNIKALDSIKQQQTLLLPQTSMFVTAKDSGNFLMGAADAQGLEFSSIKMDEITHNFTSIKMDEISEHNLSSIKMDEISEHNLSSIKVDEITHHNLASIKMDEIPQHDHYAGIPDAMRTNDVNFGYPVLPSTSVVGINYAVMLPSALNDGMQRTQSSQGDFHQQQQSSQGDFMQEQQSSQGDFMQEQQSSQGDFMQEQQSSQGDFMQEQQSSQENFLHQQESSQRDFLQQQQSSQASFMHQQPSQVNFLQSSQGNATQQQERSSFLDTSCLVEPLSLLSTELQNPHFQDNKLDLHHSESEIGEFSYEDQALSQHLHKTTSQTQRLTVKPPLLQAPAQGAQGGKAAACKDEDLSKAPQLRVPGPIRVPGPRRKARHKCPICAKLFVKEGRFRNHVAKHGAALVQCLDCKQKFTSQKLLYVHQQEHHHSGVGIVEAGAGGGRSVDTKLHCKKCPDERFTSVADYESHINTAHTGALRRHACPLCDKKFLYDYSLRSHTELCHTQPDQESCGSGMWRRHTCPECGEVFRHLSSLAYHRESCHTSGRVFVCATCGVVFKHRQLLQRHAAVHSHLRPYKFRDSVAGEAFEQLVDGAATADAATADAATAEPSIVVAAEDQPLPPAQLPLSINIEILEQGDLGEG</sequence>
<dbReference type="PANTHER" id="PTHR24379:SF127">
    <property type="entry name" value="BLOODY FINGERS-RELATED"/>
    <property type="match status" value="1"/>
</dbReference>
<dbReference type="KEGG" id="hazt:108681836"/>
<evidence type="ECO:0000313" key="8">
    <source>
        <dbReference type="Proteomes" id="UP000694843"/>
    </source>
</evidence>
<dbReference type="Gene3D" id="3.30.160.60">
    <property type="entry name" value="Classic Zinc Finger"/>
    <property type="match status" value="3"/>
</dbReference>
<feature type="domain" description="C2H2-type" evidence="7">
    <location>
        <begin position="568"/>
        <end position="594"/>
    </location>
</feature>
<feature type="region of interest" description="Disordered" evidence="6">
    <location>
        <begin position="57"/>
        <end position="97"/>
    </location>
</feature>
<feature type="domain" description="C2H2-type" evidence="7">
    <location>
        <begin position="682"/>
        <end position="710"/>
    </location>
</feature>
<dbReference type="GO" id="GO:0000981">
    <property type="term" value="F:DNA-binding transcription factor activity, RNA polymerase II-specific"/>
    <property type="evidence" value="ECO:0007669"/>
    <property type="project" value="TreeGrafter"/>
</dbReference>
<feature type="compositionally biased region" description="Basic and acidic residues" evidence="6">
    <location>
        <begin position="72"/>
        <end position="86"/>
    </location>
</feature>
<dbReference type="PROSITE" id="PS00028">
    <property type="entry name" value="ZINC_FINGER_C2H2_1"/>
    <property type="match status" value="5"/>
</dbReference>
<evidence type="ECO:0000259" key="7">
    <source>
        <dbReference type="PROSITE" id="PS50157"/>
    </source>
</evidence>
<dbReference type="GO" id="GO:0000977">
    <property type="term" value="F:RNA polymerase II transcription regulatory region sequence-specific DNA binding"/>
    <property type="evidence" value="ECO:0007669"/>
    <property type="project" value="TreeGrafter"/>
</dbReference>
<protein>
    <submittedName>
        <fullName evidence="9">Uncharacterized protein LOC108681836</fullName>
    </submittedName>
</protein>
<feature type="compositionally biased region" description="Polar residues" evidence="6">
    <location>
        <begin position="344"/>
        <end position="384"/>
    </location>
</feature>
<dbReference type="OrthoDB" id="10004641at2759"/>
<evidence type="ECO:0000256" key="6">
    <source>
        <dbReference type="SAM" id="MobiDB-lite"/>
    </source>
</evidence>
<feature type="compositionally biased region" description="Low complexity" evidence="6">
    <location>
        <begin position="321"/>
        <end position="343"/>
    </location>
</feature>